<name>A0A0M2R605_9PROT</name>
<evidence type="ECO:0000256" key="1">
    <source>
        <dbReference type="ARBA" id="ARBA00007665"/>
    </source>
</evidence>
<dbReference type="Pfam" id="PF01205">
    <property type="entry name" value="Impact_N"/>
    <property type="match status" value="1"/>
</dbReference>
<proteinExistence type="inferred from homology"/>
<evidence type="ECO:0000313" key="3">
    <source>
        <dbReference type="EMBL" id="KKJ75889.1"/>
    </source>
</evidence>
<dbReference type="InterPro" id="IPR036956">
    <property type="entry name" value="Impact_N_sf"/>
</dbReference>
<dbReference type="InterPro" id="IPR001498">
    <property type="entry name" value="Impact_N"/>
</dbReference>
<dbReference type="EMBL" id="LANI01000024">
    <property type="protein sequence ID" value="KKJ75889.1"/>
    <property type="molecule type" value="Genomic_DNA"/>
</dbReference>
<protein>
    <submittedName>
        <fullName evidence="3">Thymidylate synthase</fullName>
    </submittedName>
</protein>
<dbReference type="PANTHER" id="PTHR16301">
    <property type="entry name" value="IMPACT-RELATED"/>
    <property type="match status" value="1"/>
</dbReference>
<feature type="domain" description="Impact N-terminal" evidence="2">
    <location>
        <begin position="15"/>
        <end position="119"/>
    </location>
</feature>
<gene>
    <name evidence="3" type="ORF">WH95_15975</name>
</gene>
<dbReference type="InterPro" id="IPR020568">
    <property type="entry name" value="Ribosomal_Su5_D2-typ_SF"/>
</dbReference>
<dbReference type="RefSeq" id="WP_046509144.1">
    <property type="nucleotide sequence ID" value="NZ_LANI01000024.1"/>
</dbReference>
<dbReference type="Gene3D" id="3.30.230.30">
    <property type="entry name" value="Impact, N-terminal domain"/>
    <property type="match status" value="1"/>
</dbReference>
<comment type="caution">
    <text evidence="3">The sequence shown here is derived from an EMBL/GenBank/DDBJ whole genome shotgun (WGS) entry which is preliminary data.</text>
</comment>
<evidence type="ECO:0000259" key="2">
    <source>
        <dbReference type="Pfam" id="PF01205"/>
    </source>
</evidence>
<keyword evidence="4" id="KW-1185">Reference proteome</keyword>
<reference evidence="3 4" key="1">
    <citation type="submission" date="2015-03" db="EMBL/GenBank/DDBJ databases">
        <title>Genome sequence of Kiloniella sp. P1-1, isolated from the gut microflora of Pacific white shrimp, Penaeus vannamei.</title>
        <authorList>
            <person name="Shao Z."/>
            <person name="Wang L."/>
            <person name="Li X."/>
        </authorList>
    </citation>
    <scope>NUCLEOTIDE SEQUENCE [LARGE SCALE GENOMIC DNA]</scope>
    <source>
        <strain evidence="3 4">P1-1</strain>
    </source>
</reference>
<dbReference type="GO" id="GO:0005737">
    <property type="term" value="C:cytoplasm"/>
    <property type="evidence" value="ECO:0007669"/>
    <property type="project" value="TreeGrafter"/>
</dbReference>
<dbReference type="OrthoDB" id="9813771at2"/>
<dbReference type="GO" id="GO:0006446">
    <property type="term" value="P:regulation of translational initiation"/>
    <property type="evidence" value="ECO:0007669"/>
    <property type="project" value="TreeGrafter"/>
</dbReference>
<evidence type="ECO:0000313" key="4">
    <source>
        <dbReference type="Proteomes" id="UP000034491"/>
    </source>
</evidence>
<comment type="similarity">
    <text evidence="1">Belongs to the IMPACT family.</text>
</comment>
<sequence>MFYVDKENYTEIDEKKSRFISYLMPISSFENRLNELREEYKKANHHVWAFRRFNQYDQVEEGSSDDGEPAGTSGPPTLKVLQGNSLINTAVITVRFFGGTKLGTGGLVRAYSESVKQVIQNATPKAYVKLQQQTLSLPFKSISHAEYLCDQIGIKIIHKDFGADGATFQIEGIEEKISMLLEQLNLR</sequence>
<dbReference type="InterPro" id="IPR023582">
    <property type="entry name" value="Impact"/>
</dbReference>
<dbReference type="PANTHER" id="PTHR16301:SF20">
    <property type="entry name" value="IMPACT FAMILY MEMBER YIGZ"/>
    <property type="match status" value="1"/>
</dbReference>
<organism evidence="3 4">
    <name type="scientific">Kiloniella litopenaei</name>
    <dbReference type="NCBI Taxonomy" id="1549748"/>
    <lineage>
        <taxon>Bacteria</taxon>
        <taxon>Pseudomonadati</taxon>
        <taxon>Pseudomonadota</taxon>
        <taxon>Alphaproteobacteria</taxon>
        <taxon>Rhodospirillales</taxon>
        <taxon>Kiloniellaceae</taxon>
        <taxon>Kiloniella</taxon>
    </lineage>
</organism>
<dbReference type="PATRIC" id="fig|1549748.8.peg.1957"/>
<dbReference type="STRING" id="1549748.WH95_15975"/>
<dbReference type="SUPFAM" id="SSF54211">
    <property type="entry name" value="Ribosomal protein S5 domain 2-like"/>
    <property type="match status" value="1"/>
</dbReference>
<accession>A0A0M2R605</accession>
<dbReference type="Proteomes" id="UP000034491">
    <property type="component" value="Unassembled WGS sequence"/>
</dbReference>
<dbReference type="AlphaFoldDB" id="A0A0M2R605"/>